<organism evidence="1 2">
    <name type="scientific">Cladobotryum mycophilum</name>
    <dbReference type="NCBI Taxonomy" id="491253"/>
    <lineage>
        <taxon>Eukaryota</taxon>
        <taxon>Fungi</taxon>
        <taxon>Dikarya</taxon>
        <taxon>Ascomycota</taxon>
        <taxon>Pezizomycotina</taxon>
        <taxon>Sordariomycetes</taxon>
        <taxon>Hypocreomycetidae</taxon>
        <taxon>Hypocreales</taxon>
        <taxon>Hypocreaceae</taxon>
        <taxon>Cladobotryum</taxon>
    </lineage>
</organism>
<keyword evidence="2" id="KW-1185">Reference proteome</keyword>
<reference evidence="1 2" key="1">
    <citation type="submission" date="2024-01" db="EMBL/GenBank/DDBJ databases">
        <title>Complete genome of Cladobotryum mycophilum ATHUM6906.</title>
        <authorList>
            <person name="Christinaki A.C."/>
            <person name="Myridakis A.I."/>
            <person name="Kouvelis V.N."/>
        </authorList>
    </citation>
    <scope>NUCLEOTIDE SEQUENCE [LARGE SCALE GENOMIC DNA]</scope>
    <source>
        <strain evidence="1 2">ATHUM6906</strain>
    </source>
</reference>
<sequence>MPYKPAVIANKSQLQAALQSTAYLVLFIHTDPHTYLATFKDMANYFALPDRYAFATLDFGRSLEETQVAIEVLPGVQELPALVVFRDGSQVEVLAENVHPGTLGEIIDKYQDKARDEARVRRQG</sequence>
<evidence type="ECO:0000313" key="2">
    <source>
        <dbReference type="Proteomes" id="UP001338125"/>
    </source>
</evidence>
<evidence type="ECO:0000313" key="1">
    <source>
        <dbReference type="EMBL" id="KAK5994385.1"/>
    </source>
</evidence>
<gene>
    <name evidence="1" type="ORF">PT974_04859</name>
</gene>
<comment type="caution">
    <text evidence="1">The sequence shown here is derived from an EMBL/GenBank/DDBJ whole genome shotgun (WGS) entry which is preliminary data.</text>
</comment>
<accession>A0ABR0SRN4</accession>
<proteinExistence type="predicted"/>
<name>A0ABR0SRN4_9HYPO</name>
<protein>
    <recommendedName>
        <fullName evidence="3">Thioredoxin domain-containing protein</fullName>
    </recommendedName>
</protein>
<dbReference type="Proteomes" id="UP001338125">
    <property type="component" value="Unassembled WGS sequence"/>
</dbReference>
<evidence type="ECO:0008006" key="3">
    <source>
        <dbReference type="Google" id="ProtNLM"/>
    </source>
</evidence>
<dbReference type="EMBL" id="JAVFKD010000010">
    <property type="protein sequence ID" value="KAK5994385.1"/>
    <property type="molecule type" value="Genomic_DNA"/>
</dbReference>
<dbReference type="Gene3D" id="3.40.30.10">
    <property type="entry name" value="Glutaredoxin"/>
    <property type="match status" value="1"/>
</dbReference>